<gene>
    <name evidence="2" type="ORF">METZ01_LOCUS114753</name>
</gene>
<dbReference type="SUPFAM" id="SSF56601">
    <property type="entry name" value="beta-lactamase/transpeptidase-like"/>
    <property type="match status" value="1"/>
</dbReference>
<dbReference type="InterPro" id="IPR001466">
    <property type="entry name" value="Beta-lactam-related"/>
</dbReference>
<reference evidence="2" key="1">
    <citation type="submission" date="2018-05" db="EMBL/GenBank/DDBJ databases">
        <authorList>
            <person name="Lanie J.A."/>
            <person name="Ng W.-L."/>
            <person name="Kazmierczak K.M."/>
            <person name="Andrzejewski T.M."/>
            <person name="Davidsen T.M."/>
            <person name="Wayne K.J."/>
            <person name="Tettelin H."/>
            <person name="Glass J.I."/>
            <person name="Rusch D."/>
            <person name="Podicherti R."/>
            <person name="Tsui H.-C.T."/>
            <person name="Winkler M.E."/>
        </authorList>
    </citation>
    <scope>NUCLEOTIDE SEQUENCE</scope>
</reference>
<evidence type="ECO:0000259" key="1">
    <source>
        <dbReference type="Pfam" id="PF00144"/>
    </source>
</evidence>
<protein>
    <recommendedName>
        <fullName evidence="1">Beta-lactamase-related domain-containing protein</fullName>
    </recommendedName>
</protein>
<proteinExistence type="predicted"/>
<dbReference type="Gene3D" id="3.40.710.10">
    <property type="entry name" value="DD-peptidase/beta-lactamase superfamily"/>
    <property type="match status" value="1"/>
</dbReference>
<dbReference type="EMBL" id="UINC01014525">
    <property type="protein sequence ID" value="SVA61899.1"/>
    <property type="molecule type" value="Genomic_DNA"/>
</dbReference>
<name>A0A381XAX3_9ZZZZ</name>
<dbReference type="Pfam" id="PF00144">
    <property type="entry name" value="Beta-lactamase"/>
    <property type="match status" value="1"/>
</dbReference>
<dbReference type="PANTHER" id="PTHR43283:SF7">
    <property type="entry name" value="BETA-LACTAMASE-RELATED DOMAIN-CONTAINING PROTEIN"/>
    <property type="match status" value="1"/>
</dbReference>
<dbReference type="PANTHER" id="PTHR43283">
    <property type="entry name" value="BETA-LACTAMASE-RELATED"/>
    <property type="match status" value="1"/>
</dbReference>
<accession>A0A381XAX3</accession>
<evidence type="ECO:0000313" key="2">
    <source>
        <dbReference type="EMBL" id="SVA61899.1"/>
    </source>
</evidence>
<dbReference type="AlphaFoldDB" id="A0A381XAX3"/>
<feature type="domain" description="Beta-lactamase-related" evidence="1">
    <location>
        <begin position="73"/>
        <end position="344"/>
    </location>
</feature>
<dbReference type="InterPro" id="IPR050789">
    <property type="entry name" value="Diverse_Enzym_Activities"/>
</dbReference>
<organism evidence="2">
    <name type="scientific">marine metagenome</name>
    <dbReference type="NCBI Taxonomy" id="408172"/>
    <lineage>
        <taxon>unclassified sequences</taxon>
        <taxon>metagenomes</taxon>
        <taxon>ecological metagenomes</taxon>
    </lineage>
</organism>
<dbReference type="InterPro" id="IPR012338">
    <property type="entry name" value="Beta-lactam/transpept-like"/>
</dbReference>
<sequence>MPSKPITQGQAATLCLLALFGLGLCQAHAAGRFPHAQAKVFPGSEWARWPTPGAAGWSVAKLKTARKYTTTTKTAAVLIVQGGKVVDEWGETRRPFKCHSMRKSILSALYGPHVAAGKIKRTSTLGELGIDDNAPSLTDAEKSATVADLLKARSGVYHPALYETKGMAARRPKRGSHVPGTFWYYNNWDFNALGTIFKKQTGQGIYREFESRLAKPLGMQDFVREKHTRYFTGADSVHAAYPFQLSARDLARFGLLFARGGRWGDSQIIPQDWVNESTSPYSTTERGGGYGYMWWVAANGKFYPNVTLPDGSFAASGYRGHKVLVIPQWDLVVVHRVNTFEKEGSVSTTEFGQLVKRILAARPRD</sequence>